<protein>
    <recommendedName>
        <fullName evidence="5">Secreted protein</fullName>
    </recommendedName>
</protein>
<organism evidence="3 4">
    <name type="scientific">Carnobacterium divergens</name>
    <name type="common">Lactobacillus divergens</name>
    <dbReference type="NCBI Taxonomy" id="2748"/>
    <lineage>
        <taxon>Bacteria</taxon>
        <taxon>Bacillati</taxon>
        <taxon>Bacillota</taxon>
        <taxon>Bacilli</taxon>
        <taxon>Lactobacillales</taxon>
        <taxon>Carnobacteriaceae</taxon>
        <taxon>Carnobacterium</taxon>
    </lineage>
</organism>
<dbReference type="RefSeq" id="WP_311779648.1">
    <property type="nucleotide sequence ID" value="NZ_JALRMR010000001.1"/>
</dbReference>
<dbReference type="Proteomes" id="UP001249945">
    <property type="component" value="Unassembled WGS sequence"/>
</dbReference>
<feature type="chain" id="PRO_5043667517" description="Secreted protein" evidence="2">
    <location>
        <begin position="29"/>
        <end position="70"/>
    </location>
</feature>
<evidence type="ECO:0000256" key="1">
    <source>
        <dbReference type="SAM" id="MobiDB-lite"/>
    </source>
</evidence>
<proteinExistence type="predicted"/>
<feature type="compositionally biased region" description="Polar residues" evidence="1">
    <location>
        <begin position="39"/>
        <end position="60"/>
    </location>
</feature>
<feature type="signal peptide" evidence="2">
    <location>
        <begin position="1"/>
        <end position="28"/>
    </location>
</feature>
<evidence type="ECO:0008006" key="5">
    <source>
        <dbReference type="Google" id="ProtNLM"/>
    </source>
</evidence>
<name>A0AAW8R919_CARDV</name>
<accession>A0AAW8R919</accession>
<keyword evidence="2" id="KW-0732">Signal</keyword>
<feature type="region of interest" description="Disordered" evidence="1">
    <location>
        <begin position="32"/>
        <end position="70"/>
    </location>
</feature>
<sequence>MKKNINMKVMAGIVGLFVLLGVSFGVYAATNSSDDKTVTEQTTNRTQNEIKVKSNVSKTPIVQPKDDSSK</sequence>
<comment type="caution">
    <text evidence="3">The sequence shown here is derived from an EMBL/GenBank/DDBJ whole genome shotgun (WGS) entry which is preliminary data.</text>
</comment>
<evidence type="ECO:0000256" key="2">
    <source>
        <dbReference type="SAM" id="SignalP"/>
    </source>
</evidence>
<dbReference type="EMBL" id="JALRMR010000001">
    <property type="protein sequence ID" value="MDT1972791.1"/>
    <property type="molecule type" value="Genomic_DNA"/>
</dbReference>
<dbReference type="AlphaFoldDB" id="A0AAW8R919"/>
<evidence type="ECO:0000313" key="4">
    <source>
        <dbReference type="Proteomes" id="UP001249945"/>
    </source>
</evidence>
<evidence type="ECO:0000313" key="3">
    <source>
        <dbReference type="EMBL" id="MDT1972791.1"/>
    </source>
</evidence>
<reference evidence="3" key="1">
    <citation type="submission" date="2022-04" db="EMBL/GenBank/DDBJ databases">
        <title>Draft genome sequences of lactic acid bacteria (LAB) strains involved in meat spoilage.</title>
        <authorList>
            <person name="Palevich N."/>
        </authorList>
    </citation>
    <scope>NUCLEOTIDE SEQUENCE</scope>
    <source>
        <strain evidence="3">9-14</strain>
    </source>
</reference>
<gene>
    <name evidence="3" type="ORF">MX635_00105</name>
</gene>